<keyword evidence="2" id="KW-1003">Cell membrane</keyword>
<dbReference type="Proteomes" id="UP001515660">
    <property type="component" value="Unassembled WGS sequence"/>
</dbReference>
<evidence type="ECO:0000256" key="2">
    <source>
        <dbReference type="ARBA" id="ARBA00022475"/>
    </source>
</evidence>
<keyword evidence="10" id="KW-1185">Reference proteome</keyword>
<evidence type="ECO:0000256" key="5">
    <source>
        <dbReference type="ARBA" id="ARBA00023136"/>
    </source>
</evidence>
<dbReference type="InterPro" id="IPR036429">
    <property type="entry name" value="SpoA-like_sf"/>
</dbReference>
<dbReference type="SUPFAM" id="SSF101801">
    <property type="entry name" value="Surface presentation of antigens (SPOA)"/>
    <property type="match status" value="1"/>
</dbReference>
<protein>
    <submittedName>
        <fullName evidence="9">Flagellar motor switch protein FliM</fullName>
    </submittedName>
</protein>
<dbReference type="Pfam" id="PF01052">
    <property type="entry name" value="FliMN_C"/>
    <property type="match status" value="1"/>
</dbReference>
<keyword evidence="4" id="KW-0283">Flagellar rotation</keyword>
<feature type="region of interest" description="Disordered" evidence="7">
    <location>
        <begin position="292"/>
        <end position="325"/>
    </location>
</feature>
<gene>
    <name evidence="9" type="ORF">G8O29_10630</name>
</gene>
<evidence type="ECO:0000256" key="7">
    <source>
        <dbReference type="SAM" id="MobiDB-lite"/>
    </source>
</evidence>
<reference evidence="9 10" key="1">
    <citation type="journal article" date="2022" name="Microorganisms">
        <title>Genome Sequence and Characterization of a Xanthorhodopsin-Containing, Aerobic Anoxygenic Phototrophic Rhodobacter Species, Isolated from Mesophilic Conditions at Yellowstone National Park.</title>
        <authorList>
            <person name="Kyndt J.A."/>
            <person name="Robertson S."/>
            <person name="Shoffstall I.B."/>
            <person name="Ramaley R.F."/>
            <person name="Meyer T.E."/>
        </authorList>
    </citation>
    <scope>NUCLEOTIDE SEQUENCE [LARGE SCALE GENOMIC DNA]</scope>
    <source>
        <strain evidence="9 10">M37P</strain>
    </source>
</reference>
<evidence type="ECO:0000256" key="1">
    <source>
        <dbReference type="ARBA" id="ARBA00004202"/>
    </source>
</evidence>
<evidence type="ECO:0000313" key="10">
    <source>
        <dbReference type="Proteomes" id="UP001515660"/>
    </source>
</evidence>
<dbReference type="InterPro" id="IPR028976">
    <property type="entry name" value="CheC-like_sf"/>
</dbReference>
<keyword evidence="5" id="KW-0472">Membrane</keyword>
<dbReference type="Gene3D" id="2.30.330.10">
    <property type="entry name" value="SpoA-like"/>
    <property type="match status" value="1"/>
</dbReference>
<evidence type="ECO:0000313" key="9">
    <source>
        <dbReference type="EMBL" id="NHB77193.1"/>
    </source>
</evidence>
<dbReference type="Gene3D" id="3.40.1550.10">
    <property type="entry name" value="CheC-like"/>
    <property type="match status" value="1"/>
</dbReference>
<proteinExistence type="predicted"/>
<feature type="compositionally biased region" description="Low complexity" evidence="7">
    <location>
        <begin position="292"/>
        <end position="309"/>
    </location>
</feature>
<evidence type="ECO:0000256" key="6">
    <source>
        <dbReference type="ARBA" id="ARBA00025044"/>
    </source>
</evidence>
<keyword evidence="9" id="KW-0282">Flagellum</keyword>
<evidence type="ECO:0000256" key="3">
    <source>
        <dbReference type="ARBA" id="ARBA00022500"/>
    </source>
</evidence>
<keyword evidence="9" id="KW-0966">Cell projection</keyword>
<dbReference type="InterPro" id="IPR001543">
    <property type="entry name" value="FliN-like_C"/>
</dbReference>
<comment type="caution">
    <text evidence="9">The sequence shown here is derived from an EMBL/GenBank/DDBJ whole genome shotgun (WGS) entry which is preliminary data.</text>
</comment>
<feature type="domain" description="Flagellar motor switch protein FliN-like C-terminal" evidence="8">
    <location>
        <begin position="219"/>
        <end position="287"/>
    </location>
</feature>
<evidence type="ECO:0000256" key="4">
    <source>
        <dbReference type="ARBA" id="ARBA00022779"/>
    </source>
</evidence>
<dbReference type="EMBL" id="JAANHS010000007">
    <property type="protein sequence ID" value="NHB77193.1"/>
    <property type="molecule type" value="Genomic_DNA"/>
</dbReference>
<sequence length="325" mass="34090">MTDVIRRKIDRARPAQADGAPGADRGWRLALARAARDAMGLDLEIRSLAIARYSLAEILEIVPDRALLALLDGPQGGLGVLLMSPVVTATLIEMQTLGRLVSQAPPPRRPSRIDAAMVAGVIDRALAGLDETLAEEADLVWAGGFRYASWLEDARPLSLMLEEDSYRVLTAEVAMGGGARVGQVILVLPAEGRGERPVLASDPGENAAPQFTQDLQAQVLLADCRLDAVVGRLRLPLHRVMALTVGETLVLPSAALDAIALETLEGRRIAGARLGQHRGMRALKLTEAPVATPKPAPATGINPAAAAVPVGSSGPSPGEELRAAG</sequence>
<comment type="function">
    <text evidence="6">FliM is one of three proteins (FliG, FliN, FliM) that forms the rotor-mounted switch complex (C ring), located at the base of the basal body. This complex interacts with the CheY and CheZ chemotaxis proteins, in addition to contacting components of the motor that determine the direction of flagellar rotation.</text>
</comment>
<keyword evidence="9" id="KW-0969">Cilium</keyword>
<keyword evidence="3" id="KW-0145">Chemotaxis</keyword>
<evidence type="ECO:0000259" key="8">
    <source>
        <dbReference type="Pfam" id="PF01052"/>
    </source>
</evidence>
<name>A0ABX0G8K5_9RHOB</name>
<organism evidence="9 10">
    <name type="scientific">Rhodobacter calidifons</name>
    <dbReference type="NCBI Taxonomy" id="2715277"/>
    <lineage>
        <taxon>Bacteria</taxon>
        <taxon>Pseudomonadati</taxon>
        <taxon>Pseudomonadota</taxon>
        <taxon>Alphaproteobacteria</taxon>
        <taxon>Rhodobacterales</taxon>
        <taxon>Rhodobacter group</taxon>
        <taxon>Rhodobacter</taxon>
    </lineage>
</organism>
<accession>A0ABX0G8K5</accession>
<comment type="subcellular location">
    <subcellularLocation>
        <location evidence="1">Cell membrane</location>
        <topology evidence="1">Peripheral membrane protein</topology>
    </subcellularLocation>
</comment>